<sequence length="34" mass="4120">MVEKYYPADFSQQERIGLEHQLDHFLLMPPKVKM</sequence>
<dbReference type="EMBL" id="GBRH01277798">
    <property type="protein sequence ID" value="JAD20097.1"/>
    <property type="molecule type" value="Transcribed_RNA"/>
</dbReference>
<accession>A0A0A8Y9R8</accession>
<name>A0A0A8Y9R8_ARUDO</name>
<reference evidence="1" key="2">
    <citation type="journal article" date="2015" name="Data Brief">
        <title>Shoot transcriptome of the giant reed, Arundo donax.</title>
        <authorList>
            <person name="Barrero R.A."/>
            <person name="Guerrero F.D."/>
            <person name="Moolhuijzen P."/>
            <person name="Goolsby J.A."/>
            <person name="Tidwell J."/>
            <person name="Bellgard S.E."/>
            <person name="Bellgard M.I."/>
        </authorList>
    </citation>
    <scope>NUCLEOTIDE SEQUENCE</scope>
    <source>
        <tissue evidence="1">Shoot tissue taken approximately 20 cm above the soil surface</tissue>
    </source>
</reference>
<protein>
    <submittedName>
        <fullName evidence="1">Uncharacterized protein</fullName>
    </submittedName>
</protein>
<organism evidence="1">
    <name type="scientific">Arundo donax</name>
    <name type="common">Giant reed</name>
    <name type="synonym">Donax arundinaceus</name>
    <dbReference type="NCBI Taxonomy" id="35708"/>
    <lineage>
        <taxon>Eukaryota</taxon>
        <taxon>Viridiplantae</taxon>
        <taxon>Streptophyta</taxon>
        <taxon>Embryophyta</taxon>
        <taxon>Tracheophyta</taxon>
        <taxon>Spermatophyta</taxon>
        <taxon>Magnoliopsida</taxon>
        <taxon>Liliopsida</taxon>
        <taxon>Poales</taxon>
        <taxon>Poaceae</taxon>
        <taxon>PACMAD clade</taxon>
        <taxon>Arundinoideae</taxon>
        <taxon>Arundineae</taxon>
        <taxon>Arundo</taxon>
    </lineage>
</organism>
<dbReference type="AlphaFoldDB" id="A0A0A8Y9R8"/>
<proteinExistence type="predicted"/>
<reference evidence="1" key="1">
    <citation type="submission" date="2014-09" db="EMBL/GenBank/DDBJ databases">
        <authorList>
            <person name="Magalhaes I.L.F."/>
            <person name="Oliveira U."/>
            <person name="Santos F.R."/>
            <person name="Vidigal T.H.D.A."/>
            <person name="Brescovit A.D."/>
            <person name="Santos A.J."/>
        </authorList>
    </citation>
    <scope>NUCLEOTIDE SEQUENCE</scope>
    <source>
        <tissue evidence="1">Shoot tissue taken approximately 20 cm above the soil surface</tissue>
    </source>
</reference>
<evidence type="ECO:0000313" key="1">
    <source>
        <dbReference type="EMBL" id="JAD20097.1"/>
    </source>
</evidence>